<evidence type="ECO:0000313" key="7">
    <source>
        <dbReference type="EMBL" id="KAJ4390542.1"/>
    </source>
</evidence>
<feature type="transmembrane region" description="Helical" evidence="5">
    <location>
        <begin position="162"/>
        <end position="181"/>
    </location>
</feature>
<evidence type="ECO:0000256" key="1">
    <source>
        <dbReference type="ARBA" id="ARBA00004127"/>
    </source>
</evidence>
<dbReference type="AlphaFoldDB" id="A0A9W9CVK5"/>
<comment type="subcellular location">
    <subcellularLocation>
        <location evidence="1">Endomembrane system</location>
        <topology evidence="1">Multi-pass membrane protein</topology>
    </subcellularLocation>
</comment>
<keyword evidence="8" id="KW-1185">Reference proteome</keyword>
<protein>
    <recommendedName>
        <fullName evidence="6">DUF202 domain-containing protein</fullName>
    </recommendedName>
</protein>
<keyword evidence="4 5" id="KW-0472">Membrane</keyword>
<dbReference type="GO" id="GO:0012505">
    <property type="term" value="C:endomembrane system"/>
    <property type="evidence" value="ECO:0007669"/>
    <property type="project" value="UniProtKB-SubCell"/>
</dbReference>
<keyword evidence="3 5" id="KW-1133">Transmembrane helix</keyword>
<evidence type="ECO:0000256" key="5">
    <source>
        <dbReference type="SAM" id="Phobius"/>
    </source>
</evidence>
<evidence type="ECO:0000313" key="8">
    <source>
        <dbReference type="Proteomes" id="UP001140453"/>
    </source>
</evidence>
<dbReference type="Pfam" id="PF02656">
    <property type="entry name" value="DUF202"/>
    <property type="match status" value="1"/>
</dbReference>
<dbReference type="OrthoDB" id="5525680at2759"/>
<feature type="domain" description="DUF202" evidence="6">
    <location>
        <begin position="74"/>
        <end position="145"/>
    </location>
</feature>
<dbReference type="PANTHER" id="PTHR34187:SF3">
    <property type="entry name" value="DUF DOMAIN PROTEIN (AFU_ORTHOLOGUE AFUA_6G11150)"/>
    <property type="match status" value="1"/>
</dbReference>
<name>A0A9W9CVK5_9PEZI</name>
<dbReference type="PANTHER" id="PTHR34187">
    <property type="entry name" value="FGR18P"/>
    <property type="match status" value="1"/>
</dbReference>
<proteinExistence type="predicted"/>
<evidence type="ECO:0000256" key="4">
    <source>
        <dbReference type="ARBA" id="ARBA00023136"/>
    </source>
</evidence>
<evidence type="ECO:0000256" key="2">
    <source>
        <dbReference type="ARBA" id="ARBA00022692"/>
    </source>
</evidence>
<gene>
    <name evidence="7" type="ORF">N0V93_004138</name>
</gene>
<accession>A0A9W9CVK5</accession>
<comment type="caution">
    <text evidence="7">The sequence shown here is derived from an EMBL/GenBank/DDBJ whole genome shotgun (WGS) entry which is preliminary data.</text>
</comment>
<feature type="transmembrane region" description="Helical" evidence="5">
    <location>
        <begin position="86"/>
        <end position="106"/>
    </location>
</feature>
<feature type="transmembrane region" description="Helical" evidence="5">
    <location>
        <begin position="118"/>
        <end position="141"/>
    </location>
</feature>
<dbReference type="InterPro" id="IPR052053">
    <property type="entry name" value="IM_YidH-like"/>
</dbReference>
<keyword evidence="2 5" id="KW-0812">Transmembrane</keyword>
<sequence>MSASGIRDEEDGSLHAVSCCTPLGGICKPVEVEEFFNLGYYDDDTSRLFPCTSPFFIWPFFGPLLFENQTSDARDHCANERTFLSYLRLSIYMAIVSVAIVLSFHVKNQPSAAELAMARPLGVLFWLLSVACLLVGLGNYIETVNKYSRKAAIVQSGFKTQVTMGFVSVAIIATCVTLLVINRLNENTDTK</sequence>
<dbReference type="InterPro" id="IPR003807">
    <property type="entry name" value="DUF202"/>
</dbReference>
<evidence type="ECO:0000256" key="3">
    <source>
        <dbReference type="ARBA" id="ARBA00022989"/>
    </source>
</evidence>
<dbReference type="Proteomes" id="UP001140453">
    <property type="component" value="Unassembled WGS sequence"/>
</dbReference>
<evidence type="ECO:0000259" key="6">
    <source>
        <dbReference type="Pfam" id="PF02656"/>
    </source>
</evidence>
<reference evidence="7" key="1">
    <citation type="submission" date="2022-10" db="EMBL/GenBank/DDBJ databases">
        <title>Tapping the CABI collections for fungal endophytes: first genome assemblies for Collariella, Neodidymelliopsis, Ascochyta clinopodiicola, Didymella pomorum, Didymosphaeria variabile, Neocosmospora piperis and Neocucurbitaria cava.</title>
        <authorList>
            <person name="Hill R."/>
        </authorList>
    </citation>
    <scope>NUCLEOTIDE SEQUENCE</scope>
    <source>
        <strain evidence="7">IMI 355082</strain>
    </source>
</reference>
<dbReference type="EMBL" id="JAPEVB010000003">
    <property type="protein sequence ID" value="KAJ4390542.1"/>
    <property type="molecule type" value="Genomic_DNA"/>
</dbReference>
<organism evidence="7 8">
    <name type="scientific">Gnomoniopsis smithogilvyi</name>
    <dbReference type="NCBI Taxonomy" id="1191159"/>
    <lineage>
        <taxon>Eukaryota</taxon>
        <taxon>Fungi</taxon>
        <taxon>Dikarya</taxon>
        <taxon>Ascomycota</taxon>
        <taxon>Pezizomycotina</taxon>
        <taxon>Sordariomycetes</taxon>
        <taxon>Sordariomycetidae</taxon>
        <taxon>Diaporthales</taxon>
        <taxon>Gnomoniaceae</taxon>
        <taxon>Gnomoniopsis</taxon>
    </lineage>
</organism>